<organism evidence="1 2">
    <name type="scientific">Microcystis aeruginosa NIES-2521</name>
    <dbReference type="NCBI Taxonomy" id="2303983"/>
    <lineage>
        <taxon>Bacteria</taxon>
        <taxon>Bacillati</taxon>
        <taxon>Cyanobacteriota</taxon>
        <taxon>Cyanophyceae</taxon>
        <taxon>Oscillatoriophycideae</taxon>
        <taxon>Chroococcales</taxon>
        <taxon>Microcystaceae</taxon>
        <taxon>Microcystis</taxon>
    </lineage>
</organism>
<dbReference type="GO" id="GO:0005509">
    <property type="term" value="F:calcium ion binding"/>
    <property type="evidence" value="ECO:0007669"/>
    <property type="project" value="InterPro"/>
</dbReference>
<comment type="caution">
    <text evidence="1">The sequence shown here is derived from an EMBL/GenBank/DDBJ whole genome shotgun (WGS) entry which is preliminary data.</text>
</comment>
<name>A0A5A5RT18_MICAE</name>
<proteinExistence type="predicted"/>
<dbReference type="SUPFAM" id="SSF51120">
    <property type="entry name" value="beta-Roll"/>
    <property type="match status" value="1"/>
</dbReference>
<dbReference type="RefSeq" id="WP_172968144.1">
    <property type="nucleotide sequence ID" value="NZ_BHVQ01000015.1"/>
</dbReference>
<reference evidence="1 2" key="1">
    <citation type="submission" date="2018-09" db="EMBL/GenBank/DDBJ databases">
        <title>Evolutionary history of phycoerythrin pigmentation in the water bloom-forming cyanobacterium Microcystis aeruginosa.</title>
        <authorList>
            <person name="Tanabe Y."/>
            <person name="Tanabe Y."/>
            <person name="Yamaguchi H."/>
        </authorList>
    </citation>
    <scope>NUCLEOTIDE SEQUENCE [LARGE SCALE GENOMIC DNA]</scope>
    <source>
        <strain evidence="1 2">NIES-2521</strain>
    </source>
</reference>
<evidence type="ECO:0000313" key="2">
    <source>
        <dbReference type="Proteomes" id="UP000324689"/>
    </source>
</evidence>
<dbReference type="InterPro" id="IPR001343">
    <property type="entry name" value="Hemolysn_Ca-bd"/>
</dbReference>
<protein>
    <submittedName>
        <fullName evidence="1">Uncharacterized protein</fullName>
    </submittedName>
</protein>
<dbReference type="Gene3D" id="2.150.10.10">
    <property type="entry name" value="Serralysin-like metalloprotease, C-terminal"/>
    <property type="match status" value="1"/>
</dbReference>
<dbReference type="AlphaFoldDB" id="A0A5A5RT18"/>
<dbReference type="EMBL" id="BHVQ01000015">
    <property type="protein sequence ID" value="GCA79673.1"/>
    <property type="molecule type" value="Genomic_DNA"/>
</dbReference>
<gene>
    <name evidence="1" type="ORF">MiTs_01666</name>
</gene>
<accession>A0A5A5RT18</accession>
<dbReference type="InterPro" id="IPR011049">
    <property type="entry name" value="Serralysin-like_metalloprot_C"/>
</dbReference>
<dbReference type="Proteomes" id="UP000324689">
    <property type="component" value="Unassembled WGS sequence"/>
</dbReference>
<evidence type="ECO:0000313" key="1">
    <source>
        <dbReference type="EMBL" id="GCA79673.1"/>
    </source>
</evidence>
<dbReference type="Pfam" id="PF00353">
    <property type="entry name" value="HemolysinCabind"/>
    <property type="match status" value="1"/>
</dbReference>
<sequence length="924" mass="94565">MALLPSSALTFLNIAYFKAPVSPVDFNQATYSWVEAVQGWAAAASDPATFNSPTNGNPPTYGYLISPSTGNAEQYVKDVYQNLFGSAPSADNLTYWKNWLTNFGNNTYIGKDGTNYGIANYKALVVAVYEYATADEVAALTNRQTVSQYFSTSMQNNPSGGVPSFNTAQYNAGWASISTVTKDPATVTAAKASVDQFVAGGGGGGTFTLTPNVDTKTANSFLAPTVSSSGQFNSTFNSGDNLTGSGTNPTLTVLNTGGDTLNTGAVLPTMKGIETLNVVNTGKNTLEVLGANVVGVKNVDLSDSTQVLKLSNFQTAVEKVSVNRTALTDDLALNITVAAAALAGSEDTVAVTLNQVGSVDPTTGAAIQTVAPPINNVSQLTLGLDPVSGNNGYEKISIESKGQANLVEQLTANGSKQITITGDQNLRINKALPNTAVKLDASAFEGDLDVTAGNGTVDFLGGKGDDTFRFNGGEFTATDKVDGGEGANTLEVEAADAEAITAADTNIKNTQTLTLSTGGTANKTLRADLIGDKITTVNLTAVTAGDYTIRFAAGANSVNVLQNTSATKTLNVEANGGGNTDSLTFTIDGDDPTTPLRTDTAPIIVGKLNLNNTATPNRSIEQLNLVVNNSGAGTHTIGAITLPDAAGVVETITITGNSSLTINGAVTAEKLDASGLTEATNGTTGLTMTATSVSTVGINLTGSTFDDTLFGSTKNDFISGGAGKDTITGSGGADQITLGDGFDTVIFKNTQAGNQALNLQDKYSTVTDFLTGGTATTTDLITISNAGVTNGGSLENLKNTAVAAGNAVVTNSVAQGATVDLSNSTDNFLRITGNGNNAAGNTAQQGFDAAIAAGVITVGAANIDILTSYYDTANGWMVLGVVNTNNGNANKIESGDAFTVISRFTMTSGDYANFGNAQFNTFIA</sequence>